<keyword evidence="11" id="KW-0378">Hydrolase</keyword>
<evidence type="ECO:0000256" key="13">
    <source>
        <dbReference type="ARBA" id="ARBA00023015"/>
    </source>
</evidence>
<dbReference type="SUPFAM" id="SSF52768">
    <property type="entry name" value="Arginase/deacetylase"/>
    <property type="match status" value="1"/>
</dbReference>
<dbReference type="FunFam" id="3.40.800.20:FF:000006">
    <property type="entry name" value="Histone deacetylase 8"/>
    <property type="match status" value="1"/>
</dbReference>
<dbReference type="GO" id="GO:0000118">
    <property type="term" value="C:histone deacetylase complex"/>
    <property type="evidence" value="ECO:0000318"/>
    <property type="project" value="GO_Central"/>
</dbReference>
<name>B3RYK4_TRIAD</name>
<dbReference type="GO" id="GO:0046872">
    <property type="term" value="F:metal ion binding"/>
    <property type="evidence" value="ECO:0007669"/>
    <property type="project" value="UniProtKB-KW"/>
</dbReference>
<dbReference type="Proteomes" id="UP000009022">
    <property type="component" value="Unassembled WGS sequence"/>
</dbReference>
<dbReference type="Gene3D" id="3.40.800.20">
    <property type="entry name" value="Histone deacetylase domain"/>
    <property type="match status" value="1"/>
</dbReference>
<dbReference type="PRINTS" id="PR01270">
    <property type="entry name" value="HDASUPER"/>
</dbReference>
<dbReference type="OrthoDB" id="73273at2759"/>
<dbReference type="InterPro" id="IPR000286">
    <property type="entry name" value="HDACs"/>
</dbReference>
<dbReference type="RefSeq" id="XP_002112946.1">
    <property type="nucleotide sequence ID" value="XM_002112910.1"/>
</dbReference>
<keyword evidence="12" id="KW-0156">Chromatin regulator</keyword>
<dbReference type="GeneID" id="6754159"/>
<evidence type="ECO:0000256" key="15">
    <source>
        <dbReference type="ARBA" id="ARBA00023242"/>
    </source>
</evidence>
<evidence type="ECO:0000256" key="25">
    <source>
        <dbReference type="SAM" id="MobiDB-lite"/>
    </source>
</evidence>
<dbReference type="InParanoid" id="B3RYK4"/>
<evidence type="ECO:0000256" key="8">
    <source>
        <dbReference type="ARBA" id="ARBA00022490"/>
    </source>
</evidence>
<evidence type="ECO:0000256" key="6">
    <source>
        <dbReference type="ARBA" id="ARBA00012111"/>
    </source>
</evidence>
<evidence type="ECO:0000256" key="16">
    <source>
        <dbReference type="ARBA" id="ARBA00040347"/>
    </source>
</evidence>
<dbReference type="FunCoup" id="B3RYK4">
    <property type="interactions" value="500"/>
</dbReference>
<keyword evidence="10 24" id="KW-0479">Metal-binding</keyword>
<dbReference type="GO" id="GO:0005737">
    <property type="term" value="C:cytoplasm"/>
    <property type="evidence" value="ECO:0007669"/>
    <property type="project" value="UniProtKB-SubCell"/>
</dbReference>
<dbReference type="PANTHER" id="PTHR10625">
    <property type="entry name" value="HISTONE DEACETYLASE HDAC1-RELATED"/>
    <property type="match status" value="1"/>
</dbReference>
<feature type="domain" description="Histone deacetylase" evidence="26">
    <location>
        <begin position="28"/>
        <end position="316"/>
    </location>
</feature>
<protein>
    <recommendedName>
        <fullName evidence="16">Histone deacetylase 8</fullName>
        <ecNumber evidence="6">3.5.1.98</ecNumber>
    </recommendedName>
    <alternativeName>
        <fullName evidence="17">Protein deacetylase HDAC8</fullName>
    </alternativeName>
    <alternativeName>
        <fullName evidence="18">Protein decrotonylase HDAC8</fullName>
    </alternativeName>
</protein>
<keyword evidence="14" id="KW-0804">Transcription</keyword>
<evidence type="ECO:0000313" key="28">
    <source>
        <dbReference type="Proteomes" id="UP000009022"/>
    </source>
</evidence>
<proteinExistence type="inferred from homology"/>
<keyword evidence="28" id="KW-1185">Reference proteome</keyword>
<evidence type="ECO:0000256" key="22">
    <source>
        <dbReference type="PIRSR" id="PIRSR037913-1"/>
    </source>
</evidence>
<comment type="catalytic activity">
    <reaction evidence="21">
        <text>N(6)-acetyl-L-lysyl-[histone] + H2O = L-lysyl-[histone] + acetate</text>
        <dbReference type="Rhea" id="RHEA:58196"/>
        <dbReference type="Rhea" id="RHEA-COMP:9845"/>
        <dbReference type="Rhea" id="RHEA-COMP:11338"/>
        <dbReference type="ChEBI" id="CHEBI:15377"/>
        <dbReference type="ChEBI" id="CHEBI:29969"/>
        <dbReference type="ChEBI" id="CHEBI:30089"/>
        <dbReference type="ChEBI" id="CHEBI:61930"/>
        <dbReference type="EC" id="3.5.1.98"/>
    </reaction>
    <physiologicalReaction direction="left-to-right" evidence="21">
        <dbReference type="Rhea" id="RHEA:58197"/>
    </physiologicalReaction>
</comment>
<reference evidence="27 28" key="1">
    <citation type="journal article" date="2008" name="Nature">
        <title>The Trichoplax genome and the nature of placozoans.</title>
        <authorList>
            <person name="Srivastava M."/>
            <person name="Begovic E."/>
            <person name="Chapman J."/>
            <person name="Putnam N.H."/>
            <person name="Hellsten U."/>
            <person name="Kawashima T."/>
            <person name="Kuo A."/>
            <person name="Mitros T."/>
            <person name="Salamov A."/>
            <person name="Carpenter M.L."/>
            <person name="Signorovitch A.Y."/>
            <person name="Moreno M.A."/>
            <person name="Kamm K."/>
            <person name="Grimwood J."/>
            <person name="Schmutz J."/>
            <person name="Shapiro H."/>
            <person name="Grigoriev I.V."/>
            <person name="Buss L.W."/>
            <person name="Schierwater B."/>
            <person name="Dellaporta S.L."/>
            <person name="Rokhsar D.S."/>
        </authorList>
    </citation>
    <scope>NUCLEOTIDE SEQUENCE [LARGE SCALE GENOMIC DNA]</scope>
    <source>
        <strain evidence="27 28">Grell-BS-1999</strain>
    </source>
</reference>
<evidence type="ECO:0000256" key="11">
    <source>
        <dbReference type="ARBA" id="ARBA00022801"/>
    </source>
</evidence>
<feature type="binding site" evidence="24">
    <location>
        <position position="262"/>
    </location>
    <ligand>
        <name>a divalent metal cation</name>
        <dbReference type="ChEBI" id="CHEBI:60240"/>
    </ligand>
</feature>
<dbReference type="InterPro" id="IPR003084">
    <property type="entry name" value="HDAC_I/II"/>
</dbReference>
<dbReference type="STRING" id="10228.B3RYK4"/>
<dbReference type="eggNOG" id="KOG1342">
    <property type="taxonomic scope" value="Eukaryota"/>
</dbReference>
<dbReference type="PhylomeDB" id="B3RYK4"/>
<comment type="similarity">
    <text evidence="5">Belongs to the histone deacetylase family. HD type 1 subfamily.</text>
</comment>
<evidence type="ECO:0000256" key="14">
    <source>
        <dbReference type="ARBA" id="ARBA00023163"/>
    </source>
</evidence>
<evidence type="ECO:0000313" key="27">
    <source>
        <dbReference type="EMBL" id="EDV25056.1"/>
    </source>
</evidence>
<evidence type="ECO:0000256" key="3">
    <source>
        <dbReference type="ARBA" id="ARBA00004286"/>
    </source>
</evidence>
<dbReference type="PIRSF" id="PIRSF037913">
    <property type="entry name" value="His_deacetylse_1"/>
    <property type="match status" value="1"/>
</dbReference>
<evidence type="ECO:0000256" key="2">
    <source>
        <dbReference type="ARBA" id="ARBA00004123"/>
    </source>
</evidence>
<feature type="compositionally biased region" description="Basic and acidic residues" evidence="25">
    <location>
        <begin position="356"/>
        <end position="366"/>
    </location>
</feature>
<dbReference type="KEGG" id="tad:TRIADDRAFT_25928"/>
<comment type="cofactor">
    <cofactor evidence="1">
        <name>a divalent metal cation</name>
        <dbReference type="ChEBI" id="CHEBI:60240"/>
    </cofactor>
</comment>
<evidence type="ECO:0000256" key="24">
    <source>
        <dbReference type="PIRSR" id="PIRSR037913-3"/>
    </source>
</evidence>
<keyword evidence="13" id="KW-0805">Transcription regulation</keyword>
<dbReference type="AlphaFoldDB" id="B3RYK4"/>
<keyword evidence="15" id="KW-0539">Nucleus</keyword>
<evidence type="ECO:0000256" key="19">
    <source>
        <dbReference type="ARBA" id="ARBA00049136"/>
    </source>
</evidence>
<evidence type="ECO:0000256" key="9">
    <source>
        <dbReference type="ARBA" id="ARBA00022491"/>
    </source>
</evidence>
<accession>B3RYK4</accession>
<feature type="binding site" evidence="23">
    <location>
        <position position="96"/>
    </location>
    <ligand>
        <name>substrate</name>
    </ligand>
</feature>
<evidence type="ECO:0000256" key="20">
    <source>
        <dbReference type="ARBA" id="ARBA00049193"/>
    </source>
</evidence>
<keyword evidence="9" id="KW-0678">Repressor</keyword>
<feature type="binding site" evidence="24">
    <location>
        <position position="175"/>
    </location>
    <ligand>
        <name>a divalent metal cation</name>
        <dbReference type="ChEBI" id="CHEBI:60240"/>
    </ligand>
</feature>
<gene>
    <name evidence="27" type="ORF">TRIADDRAFT_25928</name>
</gene>
<dbReference type="InterPro" id="IPR023696">
    <property type="entry name" value="Ureohydrolase_dom_sf"/>
</dbReference>
<dbReference type="Pfam" id="PF00850">
    <property type="entry name" value="Hist_deacetyl"/>
    <property type="match status" value="1"/>
</dbReference>
<evidence type="ECO:0000259" key="26">
    <source>
        <dbReference type="Pfam" id="PF00850"/>
    </source>
</evidence>
<organism evidence="27 28">
    <name type="scientific">Trichoplax adhaerens</name>
    <name type="common">Trichoplax reptans</name>
    <dbReference type="NCBI Taxonomy" id="10228"/>
    <lineage>
        <taxon>Eukaryota</taxon>
        <taxon>Metazoa</taxon>
        <taxon>Placozoa</taxon>
        <taxon>Uniplacotomia</taxon>
        <taxon>Trichoplacea</taxon>
        <taxon>Trichoplacidae</taxon>
        <taxon>Trichoplax</taxon>
    </lineage>
</organism>
<evidence type="ECO:0000256" key="5">
    <source>
        <dbReference type="ARBA" id="ARBA00006457"/>
    </source>
</evidence>
<dbReference type="CTD" id="6754159"/>
<evidence type="ECO:0000256" key="12">
    <source>
        <dbReference type="ARBA" id="ARBA00022853"/>
    </source>
</evidence>
<keyword evidence="8" id="KW-0963">Cytoplasm</keyword>
<dbReference type="PANTHER" id="PTHR10625:SF14">
    <property type="entry name" value="HISTONE DEACETYLASE 8"/>
    <property type="match status" value="1"/>
</dbReference>
<feature type="binding site" evidence="23">
    <location>
        <position position="301"/>
    </location>
    <ligand>
        <name>substrate</name>
    </ligand>
</feature>
<evidence type="ECO:0000256" key="17">
    <source>
        <dbReference type="ARBA" id="ARBA00041964"/>
    </source>
</evidence>
<evidence type="ECO:0000256" key="23">
    <source>
        <dbReference type="PIRSR" id="PIRSR037913-2"/>
    </source>
</evidence>
<evidence type="ECO:0000256" key="4">
    <source>
        <dbReference type="ARBA" id="ARBA00004496"/>
    </source>
</evidence>
<dbReference type="PRINTS" id="PR01271">
    <property type="entry name" value="HISDACETLASE"/>
</dbReference>
<dbReference type="EC" id="3.5.1.98" evidence="6"/>
<evidence type="ECO:0000256" key="18">
    <source>
        <dbReference type="ARBA" id="ARBA00042783"/>
    </source>
</evidence>
<feature type="region of interest" description="Disordered" evidence="25">
    <location>
        <begin position="346"/>
        <end position="366"/>
    </location>
</feature>
<sequence length="366" mass="41201">MSTSDEKQVGYVYSEEYVDLCCKMPRLEDRARLVHHLIQAYNLVDKMKVARPKPASIEEICAFHSSDFVNTLQACHNFDMEDEITSEMTEYGLGYDCPLFPDVFSYASFVTGGTITAARLLTSRCCSIAINWFGGWHHAKRDMASGFCYCNDVVLGVLHLKTVFDKILYIDLDLHHGDGVEDAFLMTDKVFTLSFHKYAPGFFPGTGSISTIGKGKGQYYTLNIPLKDGITDQKYTDLFHEVFTNVMQAFQPNAVVCQFGADGLVEDPMRSFNLTSLSLGKCLSDILSYNLPTLCLGGGGYNFTNTAKCWCYLTSIILEQKLDTQIPEHQFFDRYGPDFELFLSPSNRSDTNESSYVKEIREKTLG</sequence>
<evidence type="ECO:0000256" key="7">
    <source>
        <dbReference type="ARBA" id="ARBA00022454"/>
    </source>
</evidence>
<dbReference type="OMA" id="CFWHSTG"/>
<dbReference type="GO" id="GO:0031507">
    <property type="term" value="P:heterochromatin formation"/>
    <property type="evidence" value="ECO:0000318"/>
    <property type="project" value="GO_Central"/>
</dbReference>
<dbReference type="EMBL" id="DS985245">
    <property type="protein sequence ID" value="EDV25056.1"/>
    <property type="molecule type" value="Genomic_DNA"/>
</dbReference>
<dbReference type="InterPro" id="IPR023801">
    <property type="entry name" value="His_deacetylse_dom"/>
</dbReference>
<feature type="compositionally biased region" description="Polar residues" evidence="25">
    <location>
        <begin position="346"/>
        <end position="355"/>
    </location>
</feature>
<feature type="binding site" evidence="23">
    <location>
        <position position="146"/>
    </location>
    <ligand>
        <name>substrate</name>
    </ligand>
</feature>
<feature type="active site" description="Proton acceptor" evidence="22">
    <location>
        <position position="138"/>
    </location>
</feature>
<comment type="catalytic activity">
    <reaction evidence="20">
        <text>N(6)-(2E)-butenoyl-L-lysyl-[protein] + H2O = (2E)-2-butenoate + L-lysyl-[protein]</text>
        <dbReference type="Rhea" id="RHEA:69172"/>
        <dbReference type="Rhea" id="RHEA-COMP:9752"/>
        <dbReference type="Rhea" id="RHEA-COMP:13707"/>
        <dbReference type="ChEBI" id="CHEBI:15377"/>
        <dbReference type="ChEBI" id="CHEBI:29969"/>
        <dbReference type="ChEBI" id="CHEBI:35899"/>
        <dbReference type="ChEBI" id="CHEBI:137954"/>
    </reaction>
    <physiologicalReaction direction="left-to-right" evidence="20">
        <dbReference type="Rhea" id="RHEA:69173"/>
    </physiologicalReaction>
</comment>
<evidence type="ECO:0000256" key="21">
    <source>
        <dbReference type="ARBA" id="ARBA00049416"/>
    </source>
</evidence>
<comment type="catalytic activity">
    <reaction evidence="19">
        <text>N(6)-acetyl-L-lysyl-[protein] + H2O = L-lysyl-[protein] + acetate</text>
        <dbReference type="Rhea" id="RHEA:58108"/>
        <dbReference type="Rhea" id="RHEA-COMP:9752"/>
        <dbReference type="Rhea" id="RHEA-COMP:10731"/>
        <dbReference type="ChEBI" id="CHEBI:15377"/>
        <dbReference type="ChEBI" id="CHEBI:29969"/>
        <dbReference type="ChEBI" id="CHEBI:30089"/>
        <dbReference type="ChEBI" id="CHEBI:61930"/>
    </reaction>
    <physiologicalReaction direction="left-to-right" evidence="19">
        <dbReference type="Rhea" id="RHEA:58109"/>
    </physiologicalReaction>
</comment>
<comment type="subcellular location">
    <subcellularLocation>
        <location evidence="3">Chromosome</location>
    </subcellularLocation>
    <subcellularLocation>
        <location evidence="4">Cytoplasm</location>
    </subcellularLocation>
    <subcellularLocation>
        <location evidence="2">Nucleus</location>
    </subcellularLocation>
</comment>
<dbReference type="GO" id="GO:0005694">
    <property type="term" value="C:chromosome"/>
    <property type="evidence" value="ECO:0007669"/>
    <property type="project" value="UniProtKB-SubCell"/>
</dbReference>
<feature type="binding site" evidence="24">
    <location>
        <position position="173"/>
    </location>
    <ligand>
        <name>a divalent metal cation</name>
        <dbReference type="ChEBI" id="CHEBI:60240"/>
    </ligand>
</feature>
<dbReference type="InterPro" id="IPR037138">
    <property type="entry name" value="His_deacetylse_dom_sf"/>
</dbReference>
<dbReference type="GO" id="GO:0141221">
    <property type="term" value="F:histone deacetylase activity, hydrolytic mechanism"/>
    <property type="evidence" value="ECO:0007669"/>
    <property type="project" value="UniProtKB-EC"/>
</dbReference>
<evidence type="ECO:0000256" key="1">
    <source>
        <dbReference type="ARBA" id="ARBA00001968"/>
    </source>
</evidence>
<keyword evidence="7" id="KW-0158">Chromosome</keyword>
<evidence type="ECO:0000256" key="10">
    <source>
        <dbReference type="ARBA" id="ARBA00022723"/>
    </source>
</evidence>
<dbReference type="GO" id="GO:0004407">
    <property type="term" value="F:histone deacetylase activity"/>
    <property type="evidence" value="ECO:0000318"/>
    <property type="project" value="GO_Central"/>
</dbReference>
<dbReference type="HOGENOM" id="CLU_007727_7_6_1"/>